<dbReference type="PANTHER" id="PTHR35705">
    <property type="entry name" value="WPP DOMAIN-INTERACTING TAIL-ANCHORED PROTEIN 1"/>
    <property type="match status" value="1"/>
</dbReference>
<feature type="coiled-coil region" evidence="1">
    <location>
        <begin position="460"/>
        <end position="550"/>
    </location>
</feature>
<protein>
    <recommendedName>
        <fullName evidence="2">WIT1/2 N-terminal helical bundle domain-containing protein</fullName>
    </recommendedName>
</protein>
<dbReference type="SUPFAM" id="SSF57997">
    <property type="entry name" value="Tropomyosin"/>
    <property type="match status" value="1"/>
</dbReference>
<accession>A0A2Z6P810</accession>
<gene>
    <name evidence="3" type="ORF">TSUD_276860</name>
</gene>
<dbReference type="Pfam" id="PF26581">
    <property type="entry name" value="WIT1_2_N"/>
    <property type="match status" value="1"/>
</dbReference>
<name>A0A2Z6P810_TRISU</name>
<dbReference type="OrthoDB" id="1936068at2759"/>
<dbReference type="InterPro" id="IPR058610">
    <property type="entry name" value="WIT1_2_N"/>
</dbReference>
<evidence type="ECO:0000256" key="1">
    <source>
        <dbReference type="SAM" id="Coils"/>
    </source>
</evidence>
<dbReference type="PANTHER" id="PTHR35705:SF1">
    <property type="entry name" value="WPP DOMAIN-INTERACTING TAIL-ANCHORED PROTEIN 1"/>
    <property type="match status" value="1"/>
</dbReference>
<feature type="coiled-coil region" evidence="1">
    <location>
        <begin position="576"/>
        <end position="603"/>
    </location>
</feature>
<dbReference type="EMBL" id="DF973724">
    <property type="protein sequence ID" value="GAU38647.1"/>
    <property type="molecule type" value="Genomic_DNA"/>
</dbReference>
<dbReference type="InterPro" id="IPR039976">
    <property type="entry name" value="WIT1/WIT2"/>
</dbReference>
<evidence type="ECO:0000259" key="2">
    <source>
        <dbReference type="Pfam" id="PF26581"/>
    </source>
</evidence>
<evidence type="ECO:0000313" key="3">
    <source>
        <dbReference type="EMBL" id="GAU38647.1"/>
    </source>
</evidence>
<dbReference type="AlphaFoldDB" id="A0A2Z6P810"/>
<proteinExistence type="predicted"/>
<keyword evidence="4" id="KW-1185">Reference proteome</keyword>
<reference evidence="4" key="1">
    <citation type="journal article" date="2017" name="Front. Plant Sci.">
        <title>Climate Clever Clovers: New Paradigm to Reduce the Environmental Footprint of Ruminants by Breeding Low Methanogenic Forages Utilizing Haplotype Variation.</title>
        <authorList>
            <person name="Kaur P."/>
            <person name="Appels R."/>
            <person name="Bayer P.E."/>
            <person name="Keeble-Gagnere G."/>
            <person name="Wang J."/>
            <person name="Hirakawa H."/>
            <person name="Shirasawa K."/>
            <person name="Vercoe P."/>
            <person name="Stefanova K."/>
            <person name="Durmic Z."/>
            <person name="Nichols P."/>
            <person name="Revell C."/>
            <person name="Isobe S.N."/>
            <person name="Edwards D."/>
            <person name="Erskine W."/>
        </authorList>
    </citation>
    <scope>NUCLEOTIDE SEQUENCE [LARGE SCALE GENOMIC DNA]</scope>
    <source>
        <strain evidence="4">cv. Daliak</strain>
    </source>
</reference>
<dbReference type="Proteomes" id="UP000242715">
    <property type="component" value="Unassembled WGS sequence"/>
</dbReference>
<organism evidence="3 4">
    <name type="scientific">Trifolium subterraneum</name>
    <name type="common">Subterranean clover</name>
    <dbReference type="NCBI Taxonomy" id="3900"/>
    <lineage>
        <taxon>Eukaryota</taxon>
        <taxon>Viridiplantae</taxon>
        <taxon>Streptophyta</taxon>
        <taxon>Embryophyta</taxon>
        <taxon>Tracheophyta</taxon>
        <taxon>Spermatophyta</taxon>
        <taxon>Magnoliopsida</taxon>
        <taxon>eudicotyledons</taxon>
        <taxon>Gunneridae</taxon>
        <taxon>Pentapetalae</taxon>
        <taxon>rosids</taxon>
        <taxon>fabids</taxon>
        <taxon>Fabales</taxon>
        <taxon>Fabaceae</taxon>
        <taxon>Papilionoideae</taxon>
        <taxon>50 kb inversion clade</taxon>
        <taxon>NPAAA clade</taxon>
        <taxon>Hologalegina</taxon>
        <taxon>IRL clade</taxon>
        <taxon>Trifolieae</taxon>
        <taxon>Trifolium</taxon>
    </lineage>
</organism>
<feature type="coiled-coil region" evidence="1">
    <location>
        <begin position="363"/>
        <end position="390"/>
    </location>
</feature>
<evidence type="ECO:0000313" key="4">
    <source>
        <dbReference type="Proteomes" id="UP000242715"/>
    </source>
</evidence>
<sequence length="611" mass="70045">MSIEISEFEAIATSNDDVSVDLETLVSSTYDNVMEDLGVVCNTMFTRLDLNLACFTEKVSNLRNFVMHLATMESEFETLVSEKNQMMGFGSIEKGLEFDLLCGVLDSVVRELDELLNTLHVGIVEAREKVCSCNYLVEIFITLQDKLLDFEESLKQSEEEFNEIKLHSTSFQWTLCSFCKTENGNAEANEIIKERYKSLNVNADIKLQTIEQQRHILTMLEKSLAKEMDLEKNLYDSREIQEKMNLRMSSLEQELVHAEEETTDVWERWLEADNAREILMGISKNLLNRLQISHFNLNGLSQREHELLAKLETFAEQSKTRDIMNKIEISTDKLNDSLLGQTNGADTTSKDAEDKRIPSDSEILALRDKVSLLEKQLQDSEIQLLNLKSSSAEYQNLYNVACSEVRNKEKHIVELKETVCNAESRADIAEVKCHLLTETNSKLNDELNLLKGDVGMSMKVDLLEKQLKEINLQLQNSEASVEASKKKKSMLYSTIRDMENVIKDHKSKVSKAESRADSAEENCIILSESNDELNEELNFLRIGLKNMEESLHREKEAKITTAKDIRMRTKVCKELIKQLVIERERLKEQLSSLASENKILVVKLKQIRREA</sequence>
<keyword evidence="1" id="KW-0175">Coiled coil</keyword>
<feature type="domain" description="WIT1/2 N-terminal helical bundle" evidence="2">
    <location>
        <begin position="42"/>
        <end position="178"/>
    </location>
</feature>